<sequence length="160" mass="18208">MCIRKIIESDWDSIEQIQAQSYYEVEPEDISVLKSKWVVSPCTCKVFEYDGCVLGYLLAHPWAKKAPPKLHEKITVSEKVCSRLYLHDLAVDQHSRGNGVAHRLVEDLLETALAANVQEIMLVSVQLTTPFWSRYGFKKDNNVAICQSYGPSGCLMRKEM</sequence>
<dbReference type="Pfam" id="PF00583">
    <property type="entry name" value="Acetyltransf_1"/>
    <property type="match status" value="1"/>
</dbReference>
<protein>
    <submittedName>
        <fullName evidence="2">GNAT family N-acetyltransferase</fullName>
    </submittedName>
</protein>
<dbReference type="CDD" id="cd04301">
    <property type="entry name" value="NAT_SF"/>
    <property type="match status" value="1"/>
</dbReference>
<evidence type="ECO:0000259" key="1">
    <source>
        <dbReference type="PROSITE" id="PS51186"/>
    </source>
</evidence>
<keyword evidence="3" id="KW-1185">Reference proteome</keyword>
<dbReference type="InterPro" id="IPR000182">
    <property type="entry name" value="GNAT_dom"/>
</dbReference>
<reference evidence="2 3" key="1">
    <citation type="submission" date="2017-04" db="EMBL/GenBank/DDBJ databases">
        <title>Draft genome sequence of Zooshikella ganghwensis VG4 isolated from Red Sea sediments.</title>
        <authorList>
            <person name="Rehman Z."/>
            <person name="Alam I."/>
            <person name="Kamau A."/>
            <person name="Bajic V."/>
            <person name="Leiknes T."/>
        </authorList>
    </citation>
    <scope>NUCLEOTIDE SEQUENCE [LARGE SCALE GENOMIC DNA]</scope>
    <source>
        <strain evidence="2 3">VG4</strain>
    </source>
</reference>
<keyword evidence="2" id="KW-0808">Transferase</keyword>
<dbReference type="PROSITE" id="PS51186">
    <property type="entry name" value="GNAT"/>
    <property type="match status" value="1"/>
</dbReference>
<dbReference type="EMBL" id="NDXW01000001">
    <property type="protein sequence ID" value="RDH44276.1"/>
    <property type="molecule type" value="Genomic_DNA"/>
</dbReference>
<dbReference type="Proteomes" id="UP000257039">
    <property type="component" value="Unassembled WGS sequence"/>
</dbReference>
<name>A0A4P9VMZ8_9GAMM</name>
<comment type="caution">
    <text evidence="2">The sequence shown here is derived from an EMBL/GenBank/DDBJ whole genome shotgun (WGS) entry which is preliminary data.</text>
</comment>
<gene>
    <name evidence="2" type="ORF">B9G39_12930</name>
</gene>
<dbReference type="InterPro" id="IPR016181">
    <property type="entry name" value="Acyl_CoA_acyltransferase"/>
</dbReference>
<dbReference type="GO" id="GO:0016747">
    <property type="term" value="F:acyltransferase activity, transferring groups other than amino-acyl groups"/>
    <property type="evidence" value="ECO:0007669"/>
    <property type="project" value="InterPro"/>
</dbReference>
<accession>A0A4P9VMZ8</accession>
<dbReference type="AlphaFoldDB" id="A0A4P9VMZ8"/>
<evidence type="ECO:0000313" key="2">
    <source>
        <dbReference type="EMBL" id="RDH44276.1"/>
    </source>
</evidence>
<dbReference type="RefSeq" id="WP_094787465.1">
    <property type="nucleotide sequence ID" value="NZ_NDXW01000001.1"/>
</dbReference>
<organism evidence="2 3">
    <name type="scientific">Zooshikella ganghwensis</name>
    <dbReference type="NCBI Taxonomy" id="202772"/>
    <lineage>
        <taxon>Bacteria</taxon>
        <taxon>Pseudomonadati</taxon>
        <taxon>Pseudomonadota</taxon>
        <taxon>Gammaproteobacteria</taxon>
        <taxon>Oceanospirillales</taxon>
        <taxon>Zooshikellaceae</taxon>
        <taxon>Zooshikella</taxon>
    </lineage>
</organism>
<dbReference type="Gene3D" id="3.40.630.30">
    <property type="match status" value="1"/>
</dbReference>
<dbReference type="SUPFAM" id="SSF55729">
    <property type="entry name" value="Acyl-CoA N-acyltransferases (Nat)"/>
    <property type="match status" value="1"/>
</dbReference>
<proteinExistence type="predicted"/>
<evidence type="ECO:0000313" key="3">
    <source>
        <dbReference type="Proteomes" id="UP000257039"/>
    </source>
</evidence>
<feature type="domain" description="N-acetyltransferase" evidence="1">
    <location>
        <begin position="1"/>
        <end position="160"/>
    </location>
</feature>